<protein>
    <recommendedName>
        <fullName evidence="1">Protein argonaute N-terminal domain-containing protein</fullName>
    </recommendedName>
</protein>
<reference evidence="2 3" key="1">
    <citation type="journal article" date="2013" name="Proc. Natl. Acad. Sci. U.S.A.">
        <title>Genome of an arbuscular mycorrhizal fungus provides insight into the oldest plant symbiosis.</title>
        <authorList>
            <person name="Tisserant E."/>
            <person name="Malbreil M."/>
            <person name="Kuo A."/>
            <person name="Kohler A."/>
            <person name="Symeonidi A."/>
            <person name="Balestrini R."/>
            <person name="Charron P."/>
            <person name="Duensing N."/>
            <person name="Frei Dit Frey N."/>
            <person name="Gianinazzi-Pearson V."/>
            <person name="Gilbert L.B."/>
            <person name="Handa Y."/>
            <person name="Herr J.R."/>
            <person name="Hijri M."/>
            <person name="Koul R."/>
            <person name="Kawaguchi M."/>
            <person name="Krajinski F."/>
            <person name="Lammers P.J."/>
            <person name="Masclaux F.G."/>
            <person name="Murat C."/>
            <person name="Morin E."/>
            <person name="Ndikumana S."/>
            <person name="Pagni M."/>
            <person name="Petitpierre D."/>
            <person name="Requena N."/>
            <person name="Rosikiewicz P."/>
            <person name="Riley R."/>
            <person name="Saito K."/>
            <person name="San Clemente H."/>
            <person name="Shapiro H."/>
            <person name="van Tuinen D."/>
            <person name="Becard G."/>
            <person name="Bonfante P."/>
            <person name="Paszkowski U."/>
            <person name="Shachar-Hill Y.Y."/>
            <person name="Tuskan G.A."/>
            <person name="Young P.W."/>
            <person name="Sanders I.R."/>
            <person name="Henrissat B."/>
            <person name="Rensing S.A."/>
            <person name="Grigoriev I.V."/>
            <person name="Corradi N."/>
            <person name="Roux C."/>
            <person name="Martin F."/>
        </authorList>
    </citation>
    <scope>NUCLEOTIDE SEQUENCE [LARGE SCALE GENOMIC DNA]</scope>
    <source>
        <strain evidence="2 3">DAOM 197198</strain>
    </source>
</reference>
<dbReference type="Pfam" id="PF16486">
    <property type="entry name" value="ArgoN"/>
    <property type="match status" value="1"/>
</dbReference>
<evidence type="ECO:0000313" key="3">
    <source>
        <dbReference type="Proteomes" id="UP000018888"/>
    </source>
</evidence>
<name>A0A2P4PS26_RHIID</name>
<feature type="domain" description="Protein argonaute N-terminal" evidence="1">
    <location>
        <begin position="17"/>
        <end position="70"/>
    </location>
</feature>
<evidence type="ECO:0000259" key="1">
    <source>
        <dbReference type="Pfam" id="PF16486"/>
    </source>
</evidence>
<sequence length="80" mass="9413">MEITPFVRRPSVGREGRPIKVRTNLFEVITMPTNNIIHYDVSITPEVPPRLNMKIFESFVNQYREEPLGRKIILCLFIIK</sequence>
<accession>A0A2P4PS26</accession>
<dbReference type="VEuPathDB" id="FungiDB:RhiirFUN_012330"/>
<comment type="caution">
    <text evidence="2">The sequence shown here is derived from an EMBL/GenBank/DDBJ whole genome shotgun (WGS) entry which is preliminary data.</text>
</comment>
<evidence type="ECO:0000313" key="2">
    <source>
        <dbReference type="EMBL" id="POG68199.1"/>
    </source>
</evidence>
<organism evidence="2 3">
    <name type="scientific">Rhizophagus irregularis (strain DAOM 181602 / DAOM 197198 / MUCL 43194)</name>
    <name type="common">Arbuscular mycorrhizal fungus</name>
    <name type="synonym">Glomus intraradices</name>
    <dbReference type="NCBI Taxonomy" id="747089"/>
    <lineage>
        <taxon>Eukaryota</taxon>
        <taxon>Fungi</taxon>
        <taxon>Fungi incertae sedis</taxon>
        <taxon>Mucoromycota</taxon>
        <taxon>Glomeromycotina</taxon>
        <taxon>Glomeromycetes</taxon>
        <taxon>Glomerales</taxon>
        <taxon>Glomeraceae</taxon>
        <taxon>Rhizophagus</taxon>
    </lineage>
</organism>
<keyword evidence="3" id="KW-1185">Reference proteome</keyword>
<reference evidence="2 3" key="2">
    <citation type="journal article" date="2018" name="New Phytol.">
        <title>High intraspecific genome diversity in the model arbuscular mycorrhizal symbiont Rhizophagus irregularis.</title>
        <authorList>
            <person name="Chen E.C.H."/>
            <person name="Morin E."/>
            <person name="Beaudet D."/>
            <person name="Noel J."/>
            <person name="Yildirir G."/>
            <person name="Ndikumana S."/>
            <person name="Charron P."/>
            <person name="St-Onge C."/>
            <person name="Giorgi J."/>
            <person name="Kruger M."/>
            <person name="Marton T."/>
            <person name="Ropars J."/>
            <person name="Grigoriev I.V."/>
            <person name="Hainaut M."/>
            <person name="Henrissat B."/>
            <person name="Roux C."/>
            <person name="Martin F."/>
            <person name="Corradi N."/>
        </authorList>
    </citation>
    <scope>NUCLEOTIDE SEQUENCE [LARGE SCALE GENOMIC DNA]</scope>
    <source>
        <strain evidence="2 3">DAOM 197198</strain>
    </source>
</reference>
<proteinExistence type="predicted"/>
<dbReference type="InterPro" id="IPR032474">
    <property type="entry name" value="Argonaute_N"/>
</dbReference>
<dbReference type="EMBL" id="AUPC02000157">
    <property type="protein sequence ID" value="POG68199.1"/>
    <property type="molecule type" value="Genomic_DNA"/>
</dbReference>
<gene>
    <name evidence="2" type="ORF">GLOIN_2v1640045</name>
</gene>
<dbReference type="AlphaFoldDB" id="A0A2P4PS26"/>
<dbReference type="SMR" id="A0A2P4PS26"/>
<dbReference type="Proteomes" id="UP000018888">
    <property type="component" value="Unassembled WGS sequence"/>
</dbReference>